<dbReference type="InterPro" id="IPR047153">
    <property type="entry name" value="TRIM45/56/19-like"/>
</dbReference>
<name>A0A8B6FV10_MYTGA</name>
<dbReference type="EMBL" id="UYJE01007549">
    <property type="protein sequence ID" value="VDI55879.1"/>
    <property type="molecule type" value="Genomic_DNA"/>
</dbReference>
<sequence length="323" mass="37554">MMSSYSSQCESCSEDGKSKVALRFCSDCDERLCRECVEYHKKCKATKSHNLIDLASMLRSTIPNVNTLCEFHEDVYLDFYCMQHDTVCCRKCIPSSHQSCKDVLLLEVASEHIKISSAFDDTFREWQNIHKTLEHLRQNFNDNVNELKKSESSICEEVRVWKRNLIKQINTFEEKIKIDLSNDMTRDLDQLKKLNTETSELHDNVKERGQELQFLKEYGSNNQLYLMLTEQGKGVQNVVKRVQEMTLSYKKTRLKFEKTADIDLKSIGSISEVKEAHDIQYSPVKLQQAHVQPERVDTILTFKKAITEQLKLTNKLHISDLAI</sequence>
<dbReference type="OrthoDB" id="6105760at2759"/>
<accession>A0A8B6FV10</accession>
<feature type="domain" description="B box-type" evidence="2">
    <location>
        <begin position="64"/>
        <end position="108"/>
    </location>
</feature>
<evidence type="ECO:0000313" key="4">
    <source>
        <dbReference type="Proteomes" id="UP000596742"/>
    </source>
</evidence>
<comment type="caution">
    <text evidence="3">The sequence shown here is derived from an EMBL/GenBank/DDBJ whole genome shotgun (WGS) entry which is preliminary data.</text>
</comment>
<dbReference type="PANTHER" id="PTHR25462:SF296">
    <property type="entry name" value="MEIOTIC P26, ISOFORM F"/>
    <property type="match status" value="1"/>
</dbReference>
<gene>
    <name evidence="3" type="ORF">MGAL_10B006194</name>
</gene>
<evidence type="ECO:0000256" key="1">
    <source>
        <dbReference type="PROSITE-ProRule" id="PRU00024"/>
    </source>
</evidence>
<keyword evidence="1" id="KW-0862">Zinc</keyword>
<dbReference type="PANTHER" id="PTHR25462">
    <property type="entry name" value="BONUS, ISOFORM C-RELATED"/>
    <property type="match status" value="1"/>
</dbReference>
<keyword evidence="4" id="KW-1185">Reference proteome</keyword>
<evidence type="ECO:0000259" key="2">
    <source>
        <dbReference type="PROSITE" id="PS50119"/>
    </source>
</evidence>
<dbReference type="AlphaFoldDB" id="A0A8B6FV10"/>
<keyword evidence="1" id="KW-0863">Zinc-finger</keyword>
<dbReference type="Proteomes" id="UP000596742">
    <property type="component" value="Unassembled WGS sequence"/>
</dbReference>
<dbReference type="CDD" id="cd19756">
    <property type="entry name" value="Bbox2"/>
    <property type="match status" value="1"/>
</dbReference>
<dbReference type="InterPro" id="IPR000315">
    <property type="entry name" value="Znf_B-box"/>
</dbReference>
<keyword evidence="1" id="KW-0479">Metal-binding</keyword>
<reference evidence="3" key="1">
    <citation type="submission" date="2018-11" db="EMBL/GenBank/DDBJ databases">
        <authorList>
            <person name="Alioto T."/>
            <person name="Alioto T."/>
        </authorList>
    </citation>
    <scope>NUCLEOTIDE SEQUENCE</scope>
</reference>
<proteinExistence type="predicted"/>
<dbReference type="Gene3D" id="3.30.160.60">
    <property type="entry name" value="Classic Zinc Finger"/>
    <property type="match status" value="1"/>
</dbReference>
<protein>
    <recommendedName>
        <fullName evidence="2">B box-type domain-containing protein</fullName>
    </recommendedName>
</protein>
<dbReference type="SUPFAM" id="SSF57845">
    <property type="entry name" value="B-box zinc-binding domain"/>
    <property type="match status" value="1"/>
</dbReference>
<feature type="domain" description="B box-type" evidence="2">
    <location>
        <begin position="4"/>
        <end position="54"/>
    </location>
</feature>
<evidence type="ECO:0000313" key="3">
    <source>
        <dbReference type="EMBL" id="VDI55879.1"/>
    </source>
</evidence>
<dbReference type="PROSITE" id="PS50119">
    <property type="entry name" value="ZF_BBOX"/>
    <property type="match status" value="2"/>
</dbReference>
<dbReference type="GO" id="GO:0008270">
    <property type="term" value="F:zinc ion binding"/>
    <property type="evidence" value="ECO:0007669"/>
    <property type="project" value="UniProtKB-KW"/>
</dbReference>
<organism evidence="3 4">
    <name type="scientific">Mytilus galloprovincialis</name>
    <name type="common">Mediterranean mussel</name>
    <dbReference type="NCBI Taxonomy" id="29158"/>
    <lineage>
        <taxon>Eukaryota</taxon>
        <taxon>Metazoa</taxon>
        <taxon>Spiralia</taxon>
        <taxon>Lophotrochozoa</taxon>
        <taxon>Mollusca</taxon>
        <taxon>Bivalvia</taxon>
        <taxon>Autobranchia</taxon>
        <taxon>Pteriomorphia</taxon>
        <taxon>Mytilida</taxon>
        <taxon>Mytiloidea</taxon>
        <taxon>Mytilidae</taxon>
        <taxon>Mytilinae</taxon>
        <taxon>Mytilus</taxon>
    </lineage>
</organism>